<name>A0A0C9WCP8_9AGAM</name>
<dbReference type="SUPFAM" id="SSF50978">
    <property type="entry name" value="WD40 repeat-like"/>
    <property type="match status" value="1"/>
</dbReference>
<proteinExistence type="predicted"/>
<evidence type="ECO:0008006" key="5">
    <source>
        <dbReference type="Google" id="ProtNLM"/>
    </source>
</evidence>
<feature type="non-terminal residue" evidence="3">
    <location>
        <position position="1"/>
    </location>
</feature>
<dbReference type="InterPro" id="IPR015943">
    <property type="entry name" value="WD40/YVTN_repeat-like_dom_sf"/>
</dbReference>
<dbReference type="PROSITE" id="PS50294">
    <property type="entry name" value="WD_REPEATS_REGION"/>
    <property type="match status" value="1"/>
</dbReference>
<dbReference type="Proteomes" id="UP000053820">
    <property type="component" value="Unassembled WGS sequence"/>
</dbReference>
<dbReference type="Gene3D" id="2.130.10.10">
    <property type="entry name" value="YVTN repeat-like/Quinoprotein amine dehydrogenase"/>
    <property type="match status" value="1"/>
</dbReference>
<evidence type="ECO:0000313" key="3">
    <source>
        <dbReference type="EMBL" id="KIJ61802.1"/>
    </source>
</evidence>
<keyword evidence="4" id="KW-1185">Reference proteome</keyword>
<keyword evidence="1" id="KW-0853">WD repeat</keyword>
<dbReference type="InterPro" id="IPR036322">
    <property type="entry name" value="WD40_repeat_dom_sf"/>
</dbReference>
<feature type="region of interest" description="Disordered" evidence="2">
    <location>
        <begin position="106"/>
        <end position="126"/>
    </location>
</feature>
<sequence>TLLASADDKLALVRNIQTGQQVATYQHKADVWCIAYSPTGKFIATACEDHNAYLWEAPHPDDSEPEKSDDSLDLPAVQSLGEDERIAEVGRGEFLASFLDLPATTRPSHFNSRANAPQQPSHPSRGIRGIIKGLLTKSPSARDEIELDEIGVGGAGRTTERTRFGGRTLVAASRDLIRFAYAPQSNHPPVKQVFVPIPEHYLQAQPGTSAAPLQDAENVASGFTGLGTIADAQPAQAKDTTSGHGTSSWCCF</sequence>
<evidence type="ECO:0000313" key="4">
    <source>
        <dbReference type="Proteomes" id="UP000053820"/>
    </source>
</evidence>
<dbReference type="EMBL" id="KN839859">
    <property type="protein sequence ID" value="KIJ61802.1"/>
    <property type="molecule type" value="Genomic_DNA"/>
</dbReference>
<dbReference type="InterPro" id="IPR001680">
    <property type="entry name" value="WD40_rpt"/>
</dbReference>
<reference evidence="3 4" key="1">
    <citation type="submission" date="2014-04" db="EMBL/GenBank/DDBJ databases">
        <title>Evolutionary Origins and Diversification of the Mycorrhizal Mutualists.</title>
        <authorList>
            <consortium name="DOE Joint Genome Institute"/>
            <consortium name="Mycorrhizal Genomics Consortium"/>
            <person name="Kohler A."/>
            <person name="Kuo A."/>
            <person name="Nagy L.G."/>
            <person name="Floudas D."/>
            <person name="Copeland A."/>
            <person name="Barry K.W."/>
            <person name="Cichocki N."/>
            <person name="Veneault-Fourrey C."/>
            <person name="LaButti K."/>
            <person name="Lindquist E.A."/>
            <person name="Lipzen A."/>
            <person name="Lundell T."/>
            <person name="Morin E."/>
            <person name="Murat C."/>
            <person name="Riley R."/>
            <person name="Ohm R."/>
            <person name="Sun H."/>
            <person name="Tunlid A."/>
            <person name="Henrissat B."/>
            <person name="Grigoriev I.V."/>
            <person name="Hibbett D.S."/>
            <person name="Martin F."/>
        </authorList>
    </citation>
    <scope>NUCLEOTIDE SEQUENCE [LARGE SCALE GENOMIC DNA]</scope>
    <source>
        <strain evidence="3 4">MD-312</strain>
    </source>
</reference>
<evidence type="ECO:0000256" key="1">
    <source>
        <dbReference type="PROSITE-ProRule" id="PRU00221"/>
    </source>
</evidence>
<evidence type="ECO:0000256" key="2">
    <source>
        <dbReference type="SAM" id="MobiDB-lite"/>
    </source>
</evidence>
<dbReference type="SMART" id="SM00320">
    <property type="entry name" value="WD40"/>
    <property type="match status" value="1"/>
</dbReference>
<dbReference type="Pfam" id="PF00400">
    <property type="entry name" value="WD40"/>
    <property type="match status" value="1"/>
</dbReference>
<organism evidence="3 4">
    <name type="scientific">Hydnomerulius pinastri MD-312</name>
    <dbReference type="NCBI Taxonomy" id="994086"/>
    <lineage>
        <taxon>Eukaryota</taxon>
        <taxon>Fungi</taxon>
        <taxon>Dikarya</taxon>
        <taxon>Basidiomycota</taxon>
        <taxon>Agaricomycotina</taxon>
        <taxon>Agaricomycetes</taxon>
        <taxon>Agaricomycetidae</taxon>
        <taxon>Boletales</taxon>
        <taxon>Boletales incertae sedis</taxon>
        <taxon>Leucogyrophana</taxon>
    </lineage>
</organism>
<dbReference type="AlphaFoldDB" id="A0A0C9WCP8"/>
<gene>
    <name evidence="3" type="ORF">HYDPIDRAFT_30880</name>
</gene>
<accession>A0A0C9WCP8</accession>
<dbReference type="PROSITE" id="PS50082">
    <property type="entry name" value="WD_REPEATS_2"/>
    <property type="match status" value="1"/>
</dbReference>
<protein>
    <recommendedName>
        <fullName evidence="5">Anaphase-promoting complex subunit 4 WD40 domain-containing protein</fullName>
    </recommendedName>
</protein>
<feature type="compositionally biased region" description="Polar residues" evidence="2">
    <location>
        <begin position="106"/>
        <end position="122"/>
    </location>
</feature>
<feature type="repeat" description="WD" evidence="1">
    <location>
        <begin position="24"/>
        <end position="56"/>
    </location>
</feature>
<dbReference type="HOGENOM" id="CLU_1104915_0_0_1"/>